<organism evidence="6 7">
    <name type="scientific">Rhodosorus marinus</name>
    <dbReference type="NCBI Taxonomy" id="101924"/>
    <lineage>
        <taxon>Eukaryota</taxon>
        <taxon>Rhodophyta</taxon>
        <taxon>Stylonematophyceae</taxon>
        <taxon>Stylonematales</taxon>
        <taxon>Stylonemataceae</taxon>
        <taxon>Rhodosorus</taxon>
    </lineage>
</organism>
<dbReference type="SUPFAM" id="SSF52833">
    <property type="entry name" value="Thioredoxin-like"/>
    <property type="match status" value="1"/>
</dbReference>
<protein>
    <recommendedName>
        <fullName evidence="5">Thioredoxin domain-containing protein</fullName>
    </recommendedName>
</protein>
<evidence type="ECO:0000256" key="2">
    <source>
        <dbReference type="ARBA" id="ARBA00022729"/>
    </source>
</evidence>
<keyword evidence="3" id="KW-0812">Transmembrane</keyword>
<dbReference type="GO" id="GO:0006457">
    <property type="term" value="P:protein folding"/>
    <property type="evidence" value="ECO:0007669"/>
    <property type="project" value="TreeGrafter"/>
</dbReference>
<gene>
    <name evidence="6" type="ORF">NDN08_003065</name>
</gene>
<evidence type="ECO:0000313" key="6">
    <source>
        <dbReference type="EMBL" id="KAJ8906572.1"/>
    </source>
</evidence>
<dbReference type="PANTHER" id="PTHR45672:SF3">
    <property type="entry name" value="THIOREDOXIN DOMAIN-CONTAINING PROTEIN 5"/>
    <property type="match status" value="1"/>
</dbReference>
<keyword evidence="3" id="KW-0472">Membrane</keyword>
<dbReference type="GO" id="GO:0003756">
    <property type="term" value="F:protein disulfide isomerase activity"/>
    <property type="evidence" value="ECO:0007669"/>
    <property type="project" value="TreeGrafter"/>
</dbReference>
<dbReference type="CDD" id="cd02961">
    <property type="entry name" value="PDI_a_family"/>
    <property type="match status" value="1"/>
</dbReference>
<dbReference type="AlphaFoldDB" id="A0AAV8UZ27"/>
<proteinExistence type="inferred from homology"/>
<comment type="caution">
    <text evidence="6">The sequence shown here is derived from an EMBL/GenBank/DDBJ whole genome shotgun (WGS) entry which is preliminary data.</text>
</comment>
<evidence type="ECO:0000313" key="7">
    <source>
        <dbReference type="Proteomes" id="UP001157974"/>
    </source>
</evidence>
<keyword evidence="7" id="KW-1185">Reference proteome</keyword>
<dbReference type="Proteomes" id="UP001157974">
    <property type="component" value="Unassembled WGS sequence"/>
</dbReference>
<keyword evidence="3" id="KW-1133">Transmembrane helix</keyword>
<dbReference type="Pfam" id="PF00085">
    <property type="entry name" value="Thioredoxin"/>
    <property type="match status" value="1"/>
</dbReference>
<feature type="transmembrane region" description="Helical" evidence="3">
    <location>
        <begin position="194"/>
        <end position="215"/>
    </location>
</feature>
<dbReference type="InterPro" id="IPR051063">
    <property type="entry name" value="PDI"/>
</dbReference>
<dbReference type="EMBL" id="JAMWBK010000003">
    <property type="protein sequence ID" value="KAJ8906572.1"/>
    <property type="molecule type" value="Genomic_DNA"/>
</dbReference>
<keyword evidence="2 4" id="KW-0732">Signal</keyword>
<dbReference type="PANTHER" id="PTHR45672">
    <property type="entry name" value="PROTEIN DISULFIDE-ISOMERASE C17H9.14C-RELATED"/>
    <property type="match status" value="1"/>
</dbReference>
<comment type="similarity">
    <text evidence="1">Belongs to the protein disulfide isomerase family.</text>
</comment>
<dbReference type="PROSITE" id="PS51352">
    <property type="entry name" value="THIOREDOXIN_2"/>
    <property type="match status" value="1"/>
</dbReference>
<dbReference type="InterPro" id="IPR036249">
    <property type="entry name" value="Thioredoxin-like_sf"/>
</dbReference>
<evidence type="ECO:0000256" key="3">
    <source>
        <dbReference type="SAM" id="Phobius"/>
    </source>
</evidence>
<reference evidence="6 7" key="1">
    <citation type="journal article" date="2023" name="Nat. Commun.">
        <title>Origin of minicircular mitochondrial genomes in red algae.</title>
        <authorList>
            <person name="Lee Y."/>
            <person name="Cho C.H."/>
            <person name="Lee Y.M."/>
            <person name="Park S.I."/>
            <person name="Yang J.H."/>
            <person name="West J.A."/>
            <person name="Bhattacharya D."/>
            <person name="Yoon H.S."/>
        </authorList>
    </citation>
    <scope>NUCLEOTIDE SEQUENCE [LARGE SCALE GENOMIC DNA]</scope>
    <source>
        <strain evidence="6 7">CCMP1338</strain>
        <tissue evidence="6">Whole cell</tissue>
    </source>
</reference>
<evidence type="ECO:0000256" key="4">
    <source>
        <dbReference type="SAM" id="SignalP"/>
    </source>
</evidence>
<evidence type="ECO:0000256" key="1">
    <source>
        <dbReference type="ARBA" id="ARBA00006347"/>
    </source>
</evidence>
<sequence>MGRIGRLRLLLVLSGICALVLRCRSVATEITWEVKERTVNAKWKTETIKLSLDNVEEAFTKGERWLVQVYSRRCIHCQRFVKQYEEVRKKLVSASVQVAKLEGRESVILLKRLQIKAYPTFVLVDEDNNVYKFSGSRSVENLVLFAKEKKNSSPIEDIWWGPTSPFWSVVIPLANKVQRLIERINAGELGRTKIGVAAAAIGFGMISIFILALHISTAPPKLRKE</sequence>
<feature type="domain" description="Thioredoxin" evidence="5">
    <location>
        <begin position="10"/>
        <end position="151"/>
    </location>
</feature>
<name>A0AAV8UZ27_9RHOD</name>
<accession>A0AAV8UZ27</accession>
<evidence type="ECO:0000259" key="5">
    <source>
        <dbReference type="PROSITE" id="PS51352"/>
    </source>
</evidence>
<feature type="chain" id="PRO_5043709516" description="Thioredoxin domain-containing protein" evidence="4">
    <location>
        <begin position="26"/>
        <end position="225"/>
    </location>
</feature>
<dbReference type="InterPro" id="IPR013766">
    <property type="entry name" value="Thioredoxin_domain"/>
</dbReference>
<dbReference type="GO" id="GO:0005783">
    <property type="term" value="C:endoplasmic reticulum"/>
    <property type="evidence" value="ECO:0007669"/>
    <property type="project" value="TreeGrafter"/>
</dbReference>
<feature type="signal peptide" evidence="4">
    <location>
        <begin position="1"/>
        <end position="25"/>
    </location>
</feature>
<dbReference type="Gene3D" id="3.40.30.10">
    <property type="entry name" value="Glutaredoxin"/>
    <property type="match status" value="1"/>
</dbReference>